<dbReference type="RefSeq" id="WP_123591736.1">
    <property type="nucleotide sequence ID" value="NZ_AYKF01000099.1"/>
</dbReference>
<dbReference type="AlphaFoldDB" id="A0A423PM92"/>
<comment type="caution">
    <text evidence="2">The sequence shown here is derived from an EMBL/GenBank/DDBJ whole genome shotgun (WGS) entry which is preliminary data.</text>
</comment>
<sequence>MSSLEIAELTGKEHKHVMADIRKMLTGLGKRSADFSAVHRNTQNKEQPHFILDHDHVMCLVTGYKVQLRMAVIRRLRALESGEATPWHEQQDAAKAEQPELPDFSNPAEAARAWAEQYERAGIGRSDAEN</sequence>
<name>A0A423PM92_9GAMM</name>
<organism evidence="2 3">
    <name type="scientific">Salinisphaera orenii YIM 95161</name>
    <dbReference type="NCBI Taxonomy" id="1051139"/>
    <lineage>
        <taxon>Bacteria</taxon>
        <taxon>Pseudomonadati</taxon>
        <taxon>Pseudomonadota</taxon>
        <taxon>Gammaproteobacteria</taxon>
        <taxon>Salinisphaerales</taxon>
        <taxon>Salinisphaeraceae</taxon>
        <taxon>Salinisphaera</taxon>
    </lineage>
</organism>
<dbReference type="OrthoDB" id="79831at2"/>
<reference evidence="2 3" key="1">
    <citation type="submission" date="2013-10" db="EMBL/GenBank/DDBJ databases">
        <title>Salinisphaera halophila YIM 95161 Genome Sequencing.</title>
        <authorList>
            <person name="Lai Q."/>
            <person name="Li C."/>
            <person name="Shao Z."/>
        </authorList>
    </citation>
    <scope>NUCLEOTIDE SEQUENCE [LARGE SCALE GENOMIC DNA]</scope>
    <source>
        <strain evidence="2 3">YIM 95161</strain>
    </source>
</reference>
<dbReference type="Proteomes" id="UP000285123">
    <property type="component" value="Unassembled WGS sequence"/>
</dbReference>
<evidence type="ECO:0000313" key="2">
    <source>
        <dbReference type="EMBL" id="ROO26726.1"/>
    </source>
</evidence>
<gene>
    <name evidence="2" type="ORF">SAHL_12470</name>
</gene>
<proteinExistence type="predicted"/>
<feature type="region of interest" description="Disordered" evidence="1">
    <location>
        <begin position="81"/>
        <end position="110"/>
    </location>
</feature>
<protein>
    <submittedName>
        <fullName evidence="2">Phage antirepressor</fullName>
    </submittedName>
</protein>
<evidence type="ECO:0000256" key="1">
    <source>
        <dbReference type="SAM" id="MobiDB-lite"/>
    </source>
</evidence>
<evidence type="ECO:0000313" key="3">
    <source>
        <dbReference type="Proteomes" id="UP000285123"/>
    </source>
</evidence>
<dbReference type="Pfam" id="PF09669">
    <property type="entry name" value="Phage_pRha"/>
    <property type="match status" value="1"/>
</dbReference>
<accession>A0A423PM92</accession>
<dbReference type="InterPro" id="IPR014054">
    <property type="entry name" value="Phage_regulatory_Rha"/>
</dbReference>
<feature type="compositionally biased region" description="Basic and acidic residues" evidence="1">
    <location>
        <begin position="89"/>
        <end position="98"/>
    </location>
</feature>
<dbReference type="EMBL" id="AYKF01000099">
    <property type="protein sequence ID" value="ROO26726.1"/>
    <property type="molecule type" value="Genomic_DNA"/>
</dbReference>